<evidence type="ECO:0000313" key="2">
    <source>
        <dbReference type="EMBL" id="KAF2185752.1"/>
    </source>
</evidence>
<dbReference type="AlphaFoldDB" id="A0A6A6E4R6"/>
<dbReference type="CDD" id="cd02440">
    <property type="entry name" value="AdoMet_MTases"/>
    <property type="match status" value="1"/>
</dbReference>
<accession>A0A6A6E4R6</accession>
<dbReference type="InterPro" id="IPR013216">
    <property type="entry name" value="Methyltransf_11"/>
</dbReference>
<proteinExistence type="predicted"/>
<dbReference type="Proteomes" id="UP000800200">
    <property type="component" value="Unassembled WGS sequence"/>
</dbReference>
<dbReference type="InterPro" id="IPR050508">
    <property type="entry name" value="Methyltransf_Superfamily"/>
</dbReference>
<dbReference type="InterPro" id="IPR029063">
    <property type="entry name" value="SAM-dependent_MTases_sf"/>
</dbReference>
<dbReference type="EMBL" id="ML994632">
    <property type="protein sequence ID" value="KAF2185752.1"/>
    <property type="molecule type" value="Genomic_DNA"/>
</dbReference>
<dbReference type="Gene3D" id="3.40.50.150">
    <property type="entry name" value="Vaccinia Virus protein VP39"/>
    <property type="match status" value="1"/>
</dbReference>
<gene>
    <name evidence="2" type="ORF">K469DRAFT_574861</name>
</gene>
<dbReference type="Pfam" id="PF08241">
    <property type="entry name" value="Methyltransf_11"/>
    <property type="match status" value="1"/>
</dbReference>
<dbReference type="GO" id="GO:0008757">
    <property type="term" value="F:S-adenosylmethionine-dependent methyltransferase activity"/>
    <property type="evidence" value="ECO:0007669"/>
    <property type="project" value="InterPro"/>
</dbReference>
<feature type="domain" description="Methyltransferase type 11" evidence="1">
    <location>
        <begin position="69"/>
        <end position="163"/>
    </location>
</feature>
<name>A0A6A6E4R6_9PEZI</name>
<protein>
    <submittedName>
        <fullName evidence="2">S-adenosyl-L-methionine-dependent methyltransferase</fullName>
    </submittedName>
</protein>
<dbReference type="SUPFAM" id="SSF53335">
    <property type="entry name" value="S-adenosyl-L-methionine-dependent methyltransferases"/>
    <property type="match status" value="1"/>
</dbReference>
<evidence type="ECO:0000259" key="1">
    <source>
        <dbReference type="Pfam" id="PF08241"/>
    </source>
</evidence>
<keyword evidence="2" id="KW-0489">Methyltransferase</keyword>
<dbReference type="PANTHER" id="PTHR42912">
    <property type="entry name" value="METHYLTRANSFERASE"/>
    <property type="match status" value="1"/>
</dbReference>
<evidence type="ECO:0000313" key="3">
    <source>
        <dbReference type="Proteomes" id="UP000800200"/>
    </source>
</evidence>
<keyword evidence="3" id="KW-1185">Reference proteome</keyword>
<dbReference type="GO" id="GO:0032259">
    <property type="term" value="P:methylation"/>
    <property type="evidence" value="ECO:0007669"/>
    <property type="project" value="UniProtKB-KW"/>
</dbReference>
<keyword evidence="2" id="KW-0808">Transferase</keyword>
<dbReference type="PANTHER" id="PTHR42912:SF80">
    <property type="entry name" value="METHYLTRANSFERASE DOMAIN-CONTAINING PROTEIN"/>
    <property type="match status" value="1"/>
</dbReference>
<organism evidence="2 3">
    <name type="scientific">Zopfia rhizophila CBS 207.26</name>
    <dbReference type="NCBI Taxonomy" id="1314779"/>
    <lineage>
        <taxon>Eukaryota</taxon>
        <taxon>Fungi</taxon>
        <taxon>Dikarya</taxon>
        <taxon>Ascomycota</taxon>
        <taxon>Pezizomycotina</taxon>
        <taxon>Dothideomycetes</taxon>
        <taxon>Dothideomycetes incertae sedis</taxon>
        <taxon>Zopfiaceae</taxon>
        <taxon>Zopfia</taxon>
    </lineage>
</organism>
<feature type="non-terminal residue" evidence="2">
    <location>
        <position position="1"/>
    </location>
</feature>
<dbReference type="OrthoDB" id="540004at2759"/>
<sequence>SVIRYTTTMAIHSDTHTANRPYPSKHAQSQYANTSSKLAARLAIHTWNTHSESWFAWAGSRIPKPGHVLEVGAGTGQLWRETCLPEKLTLTDFSKAMCDELRGIRGEDKEVEVRVKQCGAEELPFEEGSFDTVVANHMLYHVDNPDNALAEFKRVLKPKSTVIVALNGMDHLDELLAIGDLIGHPSTIRNQARISAESAREYLERHFVDVRNERFPGAFEIKTVQPVVDYLGSLGEEELDKERGGRVREVVGGVIEREGVFRVSKNMVLFSGRKG</sequence>
<reference evidence="2" key="1">
    <citation type="journal article" date="2020" name="Stud. Mycol.">
        <title>101 Dothideomycetes genomes: a test case for predicting lifestyles and emergence of pathogens.</title>
        <authorList>
            <person name="Haridas S."/>
            <person name="Albert R."/>
            <person name="Binder M."/>
            <person name="Bloem J."/>
            <person name="Labutti K."/>
            <person name="Salamov A."/>
            <person name="Andreopoulos B."/>
            <person name="Baker S."/>
            <person name="Barry K."/>
            <person name="Bills G."/>
            <person name="Bluhm B."/>
            <person name="Cannon C."/>
            <person name="Castanera R."/>
            <person name="Culley D."/>
            <person name="Daum C."/>
            <person name="Ezra D."/>
            <person name="Gonzalez J."/>
            <person name="Henrissat B."/>
            <person name="Kuo A."/>
            <person name="Liang C."/>
            <person name="Lipzen A."/>
            <person name="Lutzoni F."/>
            <person name="Magnuson J."/>
            <person name="Mondo S."/>
            <person name="Nolan M."/>
            <person name="Ohm R."/>
            <person name="Pangilinan J."/>
            <person name="Park H.-J."/>
            <person name="Ramirez L."/>
            <person name="Alfaro M."/>
            <person name="Sun H."/>
            <person name="Tritt A."/>
            <person name="Yoshinaga Y."/>
            <person name="Zwiers L.-H."/>
            <person name="Turgeon B."/>
            <person name="Goodwin S."/>
            <person name="Spatafora J."/>
            <person name="Crous P."/>
            <person name="Grigoriev I."/>
        </authorList>
    </citation>
    <scope>NUCLEOTIDE SEQUENCE</scope>
    <source>
        <strain evidence="2">CBS 207.26</strain>
    </source>
</reference>